<dbReference type="Gramene" id="PHT57525">
    <property type="protein sequence ID" value="PHT57525"/>
    <property type="gene ID" value="T459_35505"/>
</dbReference>
<evidence type="ECO:0000259" key="1">
    <source>
        <dbReference type="Pfam" id="PF25372"/>
    </source>
</evidence>
<comment type="caution">
    <text evidence="2">The sequence shown here is derived from an EMBL/GenBank/DDBJ whole genome shotgun (WGS) entry which is preliminary data.</text>
</comment>
<organism evidence="2 3">
    <name type="scientific">Capsicum annuum</name>
    <name type="common">Capsicum pepper</name>
    <dbReference type="NCBI Taxonomy" id="4072"/>
    <lineage>
        <taxon>Eukaryota</taxon>
        <taxon>Viridiplantae</taxon>
        <taxon>Streptophyta</taxon>
        <taxon>Embryophyta</taxon>
        <taxon>Tracheophyta</taxon>
        <taxon>Spermatophyta</taxon>
        <taxon>Magnoliopsida</taxon>
        <taxon>eudicotyledons</taxon>
        <taxon>Gunneridae</taxon>
        <taxon>Pentapetalae</taxon>
        <taxon>asterids</taxon>
        <taxon>lamiids</taxon>
        <taxon>Solanales</taxon>
        <taxon>Solanaceae</taxon>
        <taxon>Solanoideae</taxon>
        <taxon>Capsiceae</taxon>
        <taxon>Capsicum</taxon>
    </lineage>
</organism>
<dbReference type="Proteomes" id="UP000222542">
    <property type="component" value="Unassembled WGS sequence"/>
</dbReference>
<gene>
    <name evidence="2" type="ORF">T459_35505</name>
</gene>
<dbReference type="Pfam" id="PF25372">
    <property type="entry name" value="DUF7885"/>
    <property type="match status" value="1"/>
</dbReference>
<dbReference type="EMBL" id="AYRZ02002350">
    <property type="protein sequence ID" value="PHT57525.1"/>
    <property type="molecule type" value="Genomic_DNA"/>
</dbReference>
<protein>
    <recommendedName>
        <fullName evidence="1">F-box/LRR-repeat protein 15-like leucin rich repeat domain-containing protein</fullName>
    </recommendedName>
</protein>
<dbReference type="AlphaFoldDB" id="A0A2G2XJ74"/>
<keyword evidence="3" id="KW-1185">Reference proteome</keyword>
<reference evidence="2 3" key="2">
    <citation type="journal article" date="2017" name="Genome Biol.">
        <title>New reference genome sequences of hot pepper reveal the massive evolution of plant disease-resistance genes by retroduplication.</title>
        <authorList>
            <person name="Kim S."/>
            <person name="Park J."/>
            <person name="Yeom S.I."/>
            <person name="Kim Y.M."/>
            <person name="Seo E."/>
            <person name="Kim K.T."/>
            <person name="Kim M.S."/>
            <person name="Lee J.M."/>
            <person name="Cheong K."/>
            <person name="Shin H.S."/>
            <person name="Kim S.B."/>
            <person name="Han K."/>
            <person name="Lee J."/>
            <person name="Park M."/>
            <person name="Lee H.A."/>
            <person name="Lee H.Y."/>
            <person name="Lee Y."/>
            <person name="Oh S."/>
            <person name="Lee J.H."/>
            <person name="Choi E."/>
            <person name="Choi E."/>
            <person name="Lee S.E."/>
            <person name="Jeon J."/>
            <person name="Kim H."/>
            <person name="Choi G."/>
            <person name="Song H."/>
            <person name="Lee J."/>
            <person name="Lee S.C."/>
            <person name="Kwon J.K."/>
            <person name="Lee H.Y."/>
            <person name="Koo N."/>
            <person name="Hong Y."/>
            <person name="Kim R.W."/>
            <person name="Kang W.H."/>
            <person name="Huh J.H."/>
            <person name="Kang B.C."/>
            <person name="Yang T.J."/>
            <person name="Lee Y.H."/>
            <person name="Bennetzen J.L."/>
            <person name="Choi D."/>
        </authorList>
    </citation>
    <scope>NUCLEOTIDE SEQUENCE [LARGE SCALE GENOMIC DNA]</scope>
    <source>
        <strain evidence="3">cv. CM334</strain>
    </source>
</reference>
<feature type="domain" description="F-box/LRR-repeat protein 15-like leucin rich repeat" evidence="1">
    <location>
        <begin position="36"/>
        <end position="113"/>
    </location>
</feature>
<sequence>MHSQPLVSSTSNLLNEDKFYKVSLIRRLHEDNLNSITDLALLGAGDLPIEQLWNRSCERVIEKGIKSLSHADRKICKTLSVLDVGYIPKITNAAIFTITSAAKALTDLSIGFCDERRAIMLPLPQYAFCRLRLLGIELTIIVAKRENLHAICKVQPRLVCAVFAANLGAVMASNGTKSGD</sequence>
<evidence type="ECO:0000313" key="3">
    <source>
        <dbReference type="Proteomes" id="UP000222542"/>
    </source>
</evidence>
<evidence type="ECO:0000313" key="2">
    <source>
        <dbReference type="EMBL" id="PHT57525.1"/>
    </source>
</evidence>
<dbReference type="InterPro" id="IPR057207">
    <property type="entry name" value="FBXL15_LRR"/>
</dbReference>
<reference evidence="2 3" key="1">
    <citation type="journal article" date="2014" name="Nat. Genet.">
        <title>Genome sequence of the hot pepper provides insights into the evolution of pungency in Capsicum species.</title>
        <authorList>
            <person name="Kim S."/>
            <person name="Park M."/>
            <person name="Yeom S.I."/>
            <person name="Kim Y.M."/>
            <person name="Lee J.M."/>
            <person name="Lee H.A."/>
            <person name="Seo E."/>
            <person name="Choi J."/>
            <person name="Cheong K."/>
            <person name="Kim K.T."/>
            <person name="Jung K."/>
            <person name="Lee G.W."/>
            <person name="Oh S.K."/>
            <person name="Bae C."/>
            <person name="Kim S.B."/>
            <person name="Lee H.Y."/>
            <person name="Kim S.Y."/>
            <person name="Kim M.S."/>
            <person name="Kang B.C."/>
            <person name="Jo Y.D."/>
            <person name="Yang H.B."/>
            <person name="Jeong H.J."/>
            <person name="Kang W.H."/>
            <person name="Kwon J.K."/>
            <person name="Shin C."/>
            <person name="Lim J.Y."/>
            <person name="Park J.H."/>
            <person name="Huh J.H."/>
            <person name="Kim J.S."/>
            <person name="Kim B.D."/>
            <person name="Cohen O."/>
            <person name="Paran I."/>
            <person name="Suh M.C."/>
            <person name="Lee S.B."/>
            <person name="Kim Y.K."/>
            <person name="Shin Y."/>
            <person name="Noh S.J."/>
            <person name="Park J."/>
            <person name="Seo Y.S."/>
            <person name="Kwon S.Y."/>
            <person name="Kim H.A."/>
            <person name="Park J.M."/>
            <person name="Kim H.J."/>
            <person name="Choi S.B."/>
            <person name="Bosland P.W."/>
            <person name="Reeves G."/>
            <person name="Jo S.H."/>
            <person name="Lee B.W."/>
            <person name="Cho H.T."/>
            <person name="Choi H.S."/>
            <person name="Lee M.S."/>
            <person name="Yu Y."/>
            <person name="Do Choi Y."/>
            <person name="Park B.S."/>
            <person name="van Deynze A."/>
            <person name="Ashrafi H."/>
            <person name="Hill T."/>
            <person name="Kim W.T."/>
            <person name="Pai H.S."/>
            <person name="Ahn H.K."/>
            <person name="Yeam I."/>
            <person name="Giovannoni J.J."/>
            <person name="Rose J.K."/>
            <person name="Sorensen I."/>
            <person name="Lee S.J."/>
            <person name="Kim R.W."/>
            <person name="Choi I.Y."/>
            <person name="Choi B.S."/>
            <person name="Lim J.S."/>
            <person name="Lee Y.H."/>
            <person name="Choi D."/>
        </authorList>
    </citation>
    <scope>NUCLEOTIDE SEQUENCE [LARGE SCALE GENOMIC DNA]</scope>
    <source>
        <strain evidence="3">cv. CM334</strain>
    </source>
</reference>
<accession>A0A2G2XJ74</accession>
<name>A0A2G2XJ74_CAPAN</name>
<dbReference type="Gene3D" id="3.80.10.10">
    <property type="entry name" value="Ribonuclease Inhibitor"/>
    <property type="match status" value="1"/>
</dbReference>
<proteinExistence type="predicted"/>
<dbReference type="InterPro" id="IPR032675">
    <property type="entry name" value="LRR_dom_sf"/>
</dbReference>